<dbReference type="Proteomes" id="UP000237797">
    <property type="component" value="Unassembled WGS sequence"/>
</dbReference>
<dbReference type="OrthoDB" id="5292888at2"/>
<dbReference type="PANTHER" id="PTHR43877:SF1">
    <property type="entry name" value="ACETYLTRANSFERASE"/>
    <property type="match status" value="1"/>
</dbReference>
<dbReference type="EMBL" id="PVNE01000035">
    <property type="protein sequence ID" value="PRX38843.1"/>
    <property type="molecule type" value="Genomic_DNA"/>
</dbReference>
<dbReference type="GO" id="GO:0016747">
    <property type="term" value="F:acyltransferase activity, transferring groups other than amino-acyl groups"/>
    <property type="evidence" value="ECO:0007669"/>
    <property type="project" value="InterPro"/>
</dbReference>
<gene>
    <name evidence="4" type="ORF">CLV97_13520</name>
</gene>
<comment type="caution">
    <text evidence="4">The sequence shown here is derived from an EMBL/GenBank/DDBJ whole genome shotgun (WGS) entry which is preliminary data.</text>
</comment>
<dbReference type="AlphaFoldDB" id="A0A2T0LAK6"/>
<keyword evidence="1 4" id="KW-0808">Transferase</keyword>
<evidence type="ECO:0000313" key="5">
    <source>
        <dbReference type="Proteomes" id="UP000237797"/>
    </source>
</evidence>
<dbReference type="Pfam" id="PF00583">
    <property type="entry name" value="Acetyltransf_1"/>
    <property type="match status" value="1"/>
</dbReference>
<keyword evidence="5" id="KW-1185">Reference proteome</keyword>
<protein>
    <submittedName>
        <fullName evidence="4">L-amino acid N-acyltransferase YncA</fullName>
    </submittedName>
</protein>
<evidence type="ECO:0000259" key="3">
    <source>
        <dbReference type="PROSITE" id="PS51186"/>
    </source>
</evidence>
<evidence type="ECO:0000313" key="4">
    <source>
        <dbReference type="EMBL" id="PRX38843.1"/>
    </source>
</evidence>
<reference evidence="4 5" key="1">
    <citation type="submission" date="2018-03" db="EMBL/GenBank/DDBJ databases">
        <title>Genomic Encyclopedia of Archaeal and Bacterial Type Strains, Phase II (KMG-II): from individual species to whole genera.</title>
        <authorList>
            <person name="Goeker M."/>
        </authorList>
    </citation>
    <scope>NUCLEOTIDE SEQUENCE [LARGE SCALE GENOMIC DNA]</scope>
    <source>
        <strain evidence="4 5">DSM 44946</strain>
    </source>
</reference>
<dbReference type="InterPro" id="IPR050832">
    <property type="entry name" value="Bact_Acetyltransf"/>
</dbReference>
<name>A0A2T0LAK6_9BACL</name>
<dbReference type="Gene3D" id="3.40.630.30">
    <property type="match status" value="1"/>
</dbReference>
<dbReference type="SUPFAM" id="SSF55729">
    <property type="entry name" value="Acyl-CoA N-acyltransferases (Nat)"/>
    <property type="match status" value="1"/>
</dbReference>
<dbReference type="RefSeq" id="WP_106346576.1">
    <property type="nucleotide sequence ID" value="NZ_PVNE01000035.1"/>
</dbReference>
<accession>A0A2T0LAK6</accession>
<evidence type="ECO:0000256" key="1">
    <source>
        <dbReference type="ARBA" id="ARBA00022679"/>
    </source>
</evidence>
<dbReference type="PANTHER" id="PTHR43877">
    <property type="entry name" value="AMINOALKYLPHOSPHONATE N-ACETYLTRANSFERASE-RELATED-RELATED"/>
    <property type="match status" value="1"/>
</dbReference>
<feature type="domain" description="N-acetyltransferase" evidence="3">
    <location>
        <begin position="1"/>
        <end position="162"/>
    </location>
</feature>
<organism evidence="4 5">
    <name type="scientific">Planifilum fimeticola</name>
    <dbReference type="NCBI Taxonomy" id="201975"/>
    <lineage>
        <taxon>Bacteria</taxon>
        <taxon>Bacillati</taxon>
        <taxon>Bacillota</taxon>
        <taxon>Bacilli</taxon>
        <taxon>Bacillales</taxon>
        <taxon>Thermoactinomycetaceae</taxon>
        <taxon>Planifilum</taxon>
    </lineage>
</organism>
<dbReference type="PROSITE" id="PS51186">
    <property type="entry name" value="GNAT"/>
    <property type="match status" value="1"/>
</dbReference>
<sequence>MFVRKAGPADASGIARVHVESWRTTYRGIVPDSVLDNLSVEKRENHWKQDLRQGKSRTFVAETSGGEIVGFACGGPERTKAYGYDGELYAIYLLQKCQRKGLGSRLFRAAAQELAADGFRTLLVWVLADNPSRRFYEALGGEKVAEKPVTIGEATLREIAYGWKDIGALVDPE</sequence>
<proteinExistence type="predicted"/>
<dbReference type="InterPro" id="IPR016181">
    <property type="entry name" value="Acyl_CoA_acyltransferase"/>
</dbReference>
<keyword evidence="2 4" id="KW-0012">Acyltransferase</keyword>
<evidence type="ECO:0000256" key="2">
    <source>
        <dbReference type="ARBA" id="ARBA00023315"/>
    </source>
</evidence>
<dbReference type="InterPro" id="IPR000182">
    <property type="entry name" value="GNAT_dom"/>
</dbReference>
<dbReference type="CDD" id="cd04301">
    <property type="entry name" value="NAT_SF"/>
    <property type="match status" value="1"/>
</dbReference>